<dbReference type="GO" id="GO:0006364">
    <property type="term" value="P:rRNA processing"/>
    <property type="evidence" value="ECO:0007669"/>
    <property type="project" value="UniProtKB-KW"/>
</dbReference>
<evidence type="ECO:0000256" key="10">
    <source>
        <dbReference type="ARBA" id="ARBA00022695"/>
    </source>
</evidence>
<dbReference type="InterPro" id="IPR036456">
    <property type="entry name" value="PNPase_PH_RNA-bd_sf"/>
</dbReference>
<keyword evidence="14 17" id="KW-0694">RNA-binding</keyword>
<evidence type="ECO:0000256" key="3">
    <source>
        <dbReference type="ARBA" id="ARBA00012416"/>
    </source>
</evidence>
<evidence type="ECO:0000256" key="2">
    <source>
        <dbReference type="ARBA" id="ARBA00007404"/>
    </source>
</evidence>
<dbReference type="PANTHER" id="PTHR11252:SF0">
    <property type="entry name" value="POLYRIBONUCLEOTIDE NUCLEOTIDYLTRANSFERASE 1, MITOCHONDRIAL"/>
    <property type="match status" value="1"/>
</dbReference>
<dbReference type="GO" id="GO:0009507">
    <property type="term" value="C:chloroplast"/>
    <property type="evidence" value="ECO:0007669"/>
    <property type="project" value="UniProtKB-SubCell"/>
</dbReference>
<keyword evidence="10" id="KW-0548">Nucleotidyltransferase</keyword>
<dbReference type="Pfam" id="PF00575">
    <property type="entry name" value="S1"/>
    <property type="match status" value="1"/>
</dbReference>
<dbReference type="InterPro" id="IPR001247">
    <property type="entry name" value="ExoRNase_PH_dom1"/>
</dbReference>
<dbReference type="InterPro" id="IPR004087">
    <property type="entry name" value="KH_dom"/>
</dbReference>
<comment type="subcellular location">
    <subcellularLocation>
        <location evidence="1">Plastid</location>
        <location evidence="1">Chloroplast</location>
    </subcellularLocation>
</comment>
<dbReference type="InterPro" id="IPR036612">
    <property type="entry name" value="KH_dom_type_1_sf"/>
</dbReference>
<evidence type="ECO:0000313" key="20">
    <source>
        <dbReference type="EMBL" id="KMZ75808.1"/>
    </source>
</evidence>
<dbReference type="Proteomes" id="UP000036987">
    <property type="component" value="Unassembled WGS sequence"/>
</dbReference>
<dbReference type="InterPro" id="IPR012162">
    <property type="entry name" value="PNPase"/>
</dbReference>
<dbReference type="Pfam" id="PF00013">
    <property type="entry name" value="KH_1"/>
    <property type="match status" value="1"/>
</dbReference>
<evidence type="ECO:0000256" key="8">
    <source>
        <dbReference type="ARBA" id="ARBA00022679"/>
    </source>
</evidence>
<dbReference type="FunFam" id="3.30.230.70:FF:000001">
    <property type="entry name" value="Polyribonucleotide nucleotidyltransferase"/>
    <property type="match status" value="1"/>
</dbReference>
<evidence type="ECO:0000256" key="16">
    <source>
        <dbReference type="ARBA" id="ARBA00031451"/>
    </source>
</evidence>
<dbReference type="NCBIfam" id="TIGR03591">
    <property type="entry name" value="polynuc_phos"/>
    <property type="match status" value="1"/>
</dbReference>
<evidence type="ECO:0000256" key="9">
    <source>
        <dbReference type="ARBA" id="ARBA00022694"/>
    </source>
</evidence>
<gene>
    <name evidence="20" type="ORF">ZOSMA_10G00760</name>
</gene>
<evidence type="ECO:0000259" key="19">
    <source>
        <dbReference type="PROSITE" id="PS50126"/>
    </source>
</evidence>
<comment type="similarity">
    <text evidence="2">Belongs to the polyribonucleotide nucleotidyltransferase family.</text>
</comment>
<dbReference type="NCBIfam" id="NF008805">
    <property type="entry name" value="PRK11824.1"/>
    <property type="match status" value="1"/>
</dbReference>
<keyword evidence="4" id="KW-0150">Chloroplast</keyword>
<keyword evidence="11" id="KW-0540">Nuclease</keyword>
<dbReference type="PROSITE" id="PS50126">
    <property type="entry name" value="S1"/>
    <property type="match status" value="1"/>
</dbReference>
<evidence type="ECO:0000256" key="14">
    <source>
        <dbReference type="ARBA" id="ARBA00022884"/>
    </source>
</evidence>
<dbReference type="PROSITE" id="PS50084">
    <property type="entry name" value="KH_TYPE_1"/>
    <property type="match status" value="1"/>
</dbReference>
<evidence type="ECO:0000256" key="7">
    <source>
        <dbReference type="ARBA" id="ARBA00022664"/>
    </source>
</evidence>
<dbReference type="GO" id="GO:0000958">
    <property type="term" value="P:mitochondrial mRNA catabolic process"/>
    <property type="evidence" value="ECO:0000318"/>
    <property type="project" value="GO_Central"/>
</dbReference>
<dbReference type="CDD" id="cd11364">
    <property type="entry name" value="RNase_PH_PNPase_2"/>
    <property type="match status" value="1"/>
</dbReference>
<dbReference type="GO" id="GO:0005739">
    <property type="term" value="C:mitochondrion"/>
    <property type="evidence" value="ECO:0000318"/>
    <property type="project" value="GO_Central"/>
</dbReference>
<dbReference type="InterPro" id="IPR036345">
    <property type="entry name" value="ExoRNase_PH_dom2_sf"/>
</dbReference>
<dbReference type="GO" id="GO:0000175">
    <property type="term" value="F:3'-5'-RNA exonuclease activity"/>
    <property type="evidence" value="ECO:0000318"/>
    <property type="project" value="GO_Central"/>
</dbReference>
<dbReference type="FunFam" id="2.40.50.140:FF:000158">
    <property type="entry name" value="Polyribonucleotide nucleotidyltransferase 1, chloroplastic"/>
    <property type="match status" value="1"/>
</dbReference>
<dbReference type="InterPro" id="IPR015847">
    <property type="entry name" value="ExoRNase_PH_dom2"/>
</dbReference>
<dbReference type="EC" id="2.7.7.8" evidence="3"/>
<keyword evidence="12" id="KW-0378">Hydrolase</keyword>
<name>A0A0K9Q3E9_ZOSMR</name>
<sequence>MVGALGFHGGGGLVPLTLFPDNCGGNRRISCGDGKCSSNSNSNRSYLHCGSLFSLYSTSERRRVAQRRRGFSSLQRSFCRVMASERVENADSATNCDVAEGLNANFPPKPVSVRIPVGDRHILVETGHIGRQASGSVTVTDGDTIVYSSACLSDTPSEPGDFFPLAVHYQERLSAGGRTSGGFFKREGKAKDHEVLICRLIDRPLRPTMPKGFYHETQILSWVFSYDGIHSPDCLAITAAGIAVALSEIPNTKTIAGVRIGLIGDRYIVNPTTNEMEESELDLLLAGTDSAILMIEGYCNFLPEEKLLQAVKVGQAAVRKICNEVKGLVKKCGKQKLFESIKLPPAELYRHVEEISGDELVNILQIKNKIPRSKALSALEDRVLTILTEEGYVSKAEYSKTSELLLEIEDEDDDEEDEVVDGEVDEGDVHITPMSRKRTPLFFSEVDVKLVFKDITHKYLRKRIVEGGRRSDGRNPQEIRPINSQCGLLPRAHGSVLFTRGETQSLGVVTLGGKQMAQRIDNLVDTDDTKRFYLQYSFPPSSVGEVRRLGAPNRREIGHGMLAERALEPILPSENDFPYTIRVESTITESNGSSSMASVCGGCLALLDAGVPLKCNVAGIAMGLVLDTQEFGGDGIPLILSDITGSEDASGDMDFKVAGNEHGITAFQMDIKVEGITIPVMEQALLQAKKGRKHILSEMAKSTPPPSMKLSKYAPLILVMKVKPEKVHAIIGSGGKKVKSIIEETGVDGIDAQDNGIIKITAKDLSSLEKAKAIIAGLTMVLTVGDIYRNCEVKTILPYGAFVEITPGREGLCHISELASGWLSNPEEVVNVGDRFDVKLIEINEKGQLRLSRRALLPDDSSEESSTTSPQSTNLRKPLEGNKTTTDQSNNSKTKKDSDFVNTKIPDKPVNKLLQPYVNKDRQRKNSGNKSMNGTQK</sequence>
<evidence type="ECO:0000256" key="13">
    <source>
        <dbReference type="ARBA" id="ARBA00022839"/>
    </source>
</evidence>
<evidence type="ECO:0000256" key="15">
    <source>
        <dbReference type="ARBA" id="ARBA00022946"/>
    </source>
</evidence>
<reference evidence="21" key="1">
    <citation type="journal article" date="2016" name="Nature">
        <title>The genome of the seagrass Zostera marina reveals angiosperm adaptation to the sea.</title>
        <authorList>
            <person name="Olsen J.L."/>
            <person name="Rouze P."/>
            <person name="Verhelst B."/>
            <person name="Lin Y.-C."/>
            <person name="Bayer T."/>
            <person name="Collen J."/>
            <person name="Dattolo E."/>
            <person name="De Paoli E."/>
            <person name="Dittami S."/>
            <person name="Maumus F."/>
            <person name="Michel G."/>
            <person name="Kersting A."/>
            <person name="Lauritano C."/>
            <person name="Lohaus R."/>
            <person name="Toepel M."/>
            <person name="Tonon T."/>
            <person name="Vanneste K."/>
            <person name="Amirebrahimi M."/>
            <person name="Brakel J."/>
            <person name="Bostroem C."/>
            <person name="Chovatia M."/>
            <person name="Grimwood J."/>
            <person name="Jenkins J.W."/>
            <person name="Jueterbock A."/>
            <person name="Mraz A."/>
            <person name="Stam W.T."/>
            <person name="Tice H."/>
            <person name="Bornberg-Bauer E."/>
            <person name="Green P.J."/>
            <person name="Pearson G.A."/>
            <person name="Procaccini G."/>
            <person name="Duarte C.M."/>
            <person name="Schmutz J."/>
            <person name="Reusch T.B.H."/>
            <person name="Van de Peer Y."/>
        </authorList>
    </citation>
    <scope>NUCLEOTIDE SEQUENCE [LARGE SCALE GENOMIC DNA]</scope>
    <source>
        <strain evidence="21">cv. Finnish</strain>
    </source>
</reference>
<dbReference type="Pfam" id="PF01138">
    <property type="entry name" value="RNase_PH"/>
    <property type="match status" value="2"/>
</dbReference>
<keyword evidence="21" id="KW-1185">Reference proteome</keyword>
<keyword evidence="8 20" id="KW-0808">Transferase</keyword>
<evidence type="ECO:0000313" key="21">
    <source>
        <dbReference type="Proteomes" id="UP000036987"/>
    </source>
</evidence>
<keyword evidence="15" id="KW-0809">Transit peptide</keyword>
<dbReference type="AlphaFoldDB" id="A0A0K9Q3E9"/>
<protein>
    <recommendedName>
        <fullName evidence="3">polyribonucleotide nucleotidyltransferase</fullName>
        <ecNumber evidence="3">2.7.7.8</ecNumber>
    </recommendedName>
    <alternativeName>
        <fullName evidence="16">Polynucleotide phosphorylase 1</fullName>
    </alternativeName>
</protein>
<dbReference type="InterPro" id="IPR020568">
    <property type="entry name" value="Ribosomal_Su5_D2-typ_SF"/>
</dbReference>
<dbReference type="Gene3D" id="3.30.1370.10">
    <property type="entry name" value="K Homology domain, type 1"/>
    <property type="match status" value="1"/>
</dbReference>
<evidence type="ECO:0000256" key="18">
    <source>
        <dbReference type="SAM" id="MobiDB-lite"/>
    </source>
</evidence>
<dbReference type="CDD" id="cd02393">
    <property type="entry name" value="KH-I_PNPase"/>
    <property type="match status" value="1"/>
</dbReference>
<dbReference type="SMART" id="SM00322">
    <property type="entry name" value="KH"/>
    <property type="match status" value="1"/>
</dbReference>
<feature type="compositionally biased region" description="Basic and acidic residues" evidence="18">
    <location>
        <begin position="894"/>
        <end position="910"/>
    </location>
</feature>
<dbReference type="GO" id="GO:0003723">
    <property type="term" value="F:RNA binding"/>
    <property type="evidence" value="ECO:0007669"/>
    <property type="project" value="UniProtKB-UniRule"/>
</dbReference>
<evidence type="ECO:0000256" key="4">
    <source>
        <dbReference type="ARBA" id="ARBA00022528"/>
    </source>
</evidence>
<evidence type="ECO:0000256" key="11">
    <source>
        <dbReference type="ARBA" id="ARBA00022722"/>
    </source>
</evidence>
<dbReference type="SUPFAM" id="SSF46915">
    <property type="entry name" value="Polynucleotide phosphorylase/guanosine pentaphosphate synthase (PNPase/GPSI), domain 3"/>
    <property type="match status" value="1"/>
</dbReference>
<dbReference type="InterPro" id="IPR003029">
    <property type="entry name" value="S1_domain"/>
</dbReference>
<feature type="domain" description="S1 motif" evidence="19">
    <location>
        <begin position="785"/>
        <end position="854"/>
    </location>
</feature>
<dbReference type="GO" id="GO:0006397">
    <property type="term" value="P:mRNA processing"/>
    <property type="evidence" value="ECO:0007669"/>
    <property type="project" value="UniProtKB-KW"/>
</dbReference>
<dbReference type="SUPFAM" id="SSF54211">
    <property type="entry name" value="Ribosomal protein S5 domain 2-like"/>
    <property type="match status" value="2"/>
</dbReference>
<dbReference type="SUPFAM" id="SSF50249">
    <property type="entry name" value="Nucleic acid-binding proteins"/>
    <property type="match status" value="1"/>
</dbReference>
<comment type="caution">
    <text evidence="20">The sequence shown here is derived from an EMBL/GenBank/DDBJ whole genome shotgun (WGS) entry which is preliminary data.</text>
</comment>
<dbReference type="InterPro" id="IPR027408">
    <property type="entry name" value="PNPase/RNase_PH_dom_sf"/>
</dbReference>
<evidence type="ECO:0000256" key="6">
    <source>
        <dbReference type="ARBA" id="ARBA00022640"/>
    </source>
</evidence>
<keyword evidence="6" id="KW-0934">Plastid</keyword>
<feature type="compositionally biased region" description="Polar residues" evidence="18">
    <location>
        <begin position="928"/>
        <end position="937"/>
    </location>
</feature>
<proteinExistence type="inferred from homology"/>
<dbReference type="SMART" id="SM00316">
    <property type="entry name" value="S1"/>
    <property type="match status" value="1"/>
</dbReference>
<keyword evidence="13" id="KW-0269">Exonuclease</keyword>
<dbReference type="STRING" id="29655.A0A0K9Q3E9"/>
<dbReference type="GO" id="GO:0000965">
    <property type="term" value="P:mitochondrial RNA 3'-end processing"/>
    <property type="evidence" value="ECO:0000318"/>
    <property type="project" value="GO_Central"/>
</dbReference>
<dbReference type="GO" id="GO:0005829">
    <property type="term" value="C:cytosol"/>
    <property type="evidence" value="ECO:0000318"/>
    <property type="project" value="GO_Central"/>
</dbReference>
<evidence type="ECO:0000256" key="5">
    <source>
        <dbReference type="ARBA" id="ARBA00022552"/>
    </source>
</evidence>
<evidence type="ECO:0000256" key="12">
    <source>
        <dbReference type="ARBA" id="ARBA00022801"/>
    </source>
</evidence>
<dbReference type="GO" id="GO:0008033">
    <property type="term" value="P:tRNA processing"/>
    <property type="evidence" value="ECO:0007669"/>
    <property type="project" value="UniProtKB-KW"/>
</dbReference>
<dbReference type="FunFam" id="3.30.230.70:FF:000013">
    <property type="entry name" value="Polyribonucleotide nucleotidyltransferase"/>
    <property type="match status" value="1"/>
</dbReference>
<accession>A0A0K9Q3E9</accession>
<dbReference type="FunFam" id="3.30.1370.10:FF:000001">
    <property type="entry name" value="Polyribonucleotide nucleotidyltransferase"/>
    <property type="match status" value="1"/>
</dbReference>
<feature type="region of interest" description="Disordered" evidence="18">
    <location>
        <begin position="854"/>
        <end position="937"/>
    </location>
</feature>
<dbReference type="Gene3D" id="2.40.50.140">
    <property type="entry name" value="Nucleic acid-binding proteins"/>
    <property type="match status" value="1"/>
</dbReference>
<keyword evidence="7" id="KW-0507">mRNA processing</keyword>
<dbReference type="CDD" id="cd04472">
    <property type="entry name" value="S1_PNPase"/>
    <property type="match status" value="1"/>
</dbReference>
<dbReference type="EMBL" id="LFYR01000113">
    <property type="protein sequence ID" value="KMZ75808.1"/>
    <property type="molecule type" value="Genomic_DNA"/>
</dbReference>
<dbReference type="InterPro" id="IPR012340">
    <property type="entry name" value="NA-bd_OB-fold"/>
</dbReference>
<dbReference type="InterPro" id="IPR004088">
    <property type="entry name" value="KH_dom_type_1"/>
</dbReference>
<dbReference type="PANTHER" id="PTHR11252">
    <property type="entry name" value="POLYRIBONUCLEOTIDE NUCLEOTIDYLTRANSFERASE"/>
    <property type="match status" value="1"/>
</dbReference>
<dbReference type="SUPFAM" id="SSF54791">
    <property type="entry name" value="Eukaryotic type KH-domain (KH-domain type I)"/>
    <property type="match status" value="1"/>
</dbReference>
<dbReference type="Gene3D" id="3.30.230.70">
    <property type="entry name" value="GHMP Kinase, N-terminal domain"/>
    <property type="match status" value="2"/>
</dbReference>
<feature type="compositionally biased region" description="Polar residues" evidence="18">
    <location>
        <begin position="882"/>
        <end position="892"/>
    </location>
</feature>
<dbReference type="Pfam" id="PF03725">
    <property type="entry name" value="RNase_PH_C"/>
    <property type="match status" value="1"/>
</dbReference>
<dbReference type="OrthoDB" id="437922at2759"/>
<dbReference type="OMA" id="RFMFHYN"/>
<dbReference type="SUPFAM" id="SSF55666">
    <property type="entry name" value="Ribonuclease PH domain 2-like"/>
    <property type="match status" value="2"/>
</dbReference>
<evidence type="ECO:0000256" key="17">
    <source>
        <dbReference type="PROSITE-ProRule" id="PRU00117"/>
    </source>
</evidence>
<dbReference type="HAMAP" id="MF_01595">
    <property type="entry name" value="PNPase"/>
    <property type="match status" value="1"/>
</dbReference>
<organism evidence="20 21">
    <name type="scientific">Zostera marina</name>
    <name type="common">Eelgrass</name>
    <dbReference type="NCBI Taxonomy" id="29655"/>
    <lineage>
        <taxon>Eukaryota</taxon>
        <taxon>Viridiplantae</taxon>
        <taxon>Streptophyta</taxon>
        <taxon>Embryophyta</taxon>
        <taxon>Tracheophyta</taxon>
        <taxon>Spermatophyta</taxon>
        <taxon>Magnoliopsida</taxon>
        <taxon>Liliopsida</taxon>
        <taxon>Zosteraceae</taxon>
        <taxon>Zostera</taxon>
    </lineage>
</organism>
<keyword evidence="5" id="KW-0698">rRNA processing</keyword>
<keyword evidence="9" id="KW-0819">tRNA processing</keyword>
<evidence type="ECO:0000256" key="1">
    <source>
        <dbReference type="ARBA" id="ARBA00004229"/>
    </source>
</evidence>
<dbReference type="GO" id="GO:0004654">
    <property type="term" value="F:polyribonucleotide nucleotidyltransferase activity"/>
    <property type="evidence" value="ECO:0000318"/>
    <property type="project" value="GO_Central"/>
</dbReference>